<dbReference type="AlphaFoldDB" id="A0A2S8F6T3"/>
<evidence type="ECO:0000313" key="2">
    <source>
        <dbReference type="EMBL" id="PQO27869.1"/>
    </source>
</evidence>
<accession>A0A2S8F6T3</accession>
<evidence type="ECO:0000256" key="1">
    <source>
        <dbReference type="SAM" id="Phobius"/>
    </source>
</evidence>
<gene>
    <name evidence="2" type="ORF">C5Y98_26440</name>
</gene>
<name>A0A2S8F6T3_9BACT</name>
<keyword evidence="1" id="KW-0472">Membrane</keyword>
<keyword evidence="1" id="KW-0812">Transmembrane</keyword>
<feature type="transmembrane region" description="Helical" evidence="1">
    <location>
        <begin position="132"/>
        <end position="150"/>
    </location>
</feature>
<reference evidence="2 3" key="1">
    <citation type="submission" date="2018-02" db="EMBL/GenBank/DDBJ databases">
        <title>Comparative genomes isolates from brazilian mangrove.</title>
        <authorList>
            <person name="Araujo J.E."/>
            <person name="Taketani R.G."/>
            <person name="Silva M.C.P."/>
            <person name="Loureco M.V."/>
            <person name="Andreote F.D."/>
        </authorList>
    </citation>
    <scope>NUCLEOTIDE SEQUENCE [LARGE SCALE GENOMIC DNA]</scope>
    <source>
        <strain evidence="2 3">NAP PRIS-MGV</strain>
    </source>
</reference>
<proteinExistence type="predicted"/>
<dbReference type="Proteomes" id="UP000239388">
    <property type="component" value="Unassembled WGS sequence"/>
</dbReference>
<dbReference type="EMBL" id="PUIB01000026">
    <property type="protein sequence ID" value="PQO27869.1"/>
    <property type="molecule type" value="Genomic_DNA"/>
</dbReference>
<evidence type="ECO:0008006" key="4">
    <source>
        <dbReference type="Google" id="ProtNLM"/>
    </source>
</evidence>
<sequence length="222" mass="25166">MFRLASKRIGALLLSSRECLPGRLITMPYLIHCECGEPLEVTATQAGSTVTCRCGKVVDVPMMSVLRRSAGESAMPLNIVEQINGMVKRGELPTNDLCPISQRRPDLTVYLDVRCEQSYADRRAQLEESDHYIIPYFLFGWIFAVFYTLLRYALVKSKTPSELERHGHDVSVKVPLAISSTEKETFTKTRSQARLKQWLESTPIYVKLLEEYPQARVTTYGA</sequence>
<comment type="caution">
    <text evidence="2">The sequence shown here is derived from an EMBL/GenBank/DDBJ whole genome shotgun (WGS) entry which is preliminary data.</text>
</comment>
<organism evidence="2 3">
    <name type="scientific">Blastopirellula marina</name>
    <dbReference type="NCBI Taxonomy" id="124"/>
    <lineage>
        <taxon>Bacteria</taxon>
        <taxon>Pseudomonadati</taxon>
        <taxon>Planctomycetota</taxon>
        <taxon>Planctomycetia</taxon>
        <taxon>Pirellulales</taxon>
        <taxon>Pirellulaceae</taxon>
        <taxon>Blastopirellula</taxon>
    </lineage>
</organism>
<evidence type="ECO:0000313" key="3">
    <source>
        <dbReference type="Proteomes" id="UP000239388"/>
    </source>
</evidence>
<keyword evidence="1" id="KW-1133">Transmembrane helix</keyword>
<protein>
    <recommendedName>
        <fullName evidence="4">Transmembrane protein</fullName>
    </recommendedName>
</protein>